<proteinExistence type="predicted"/>
<keyword evidence="3" id="KW-1185">Reference proteome</keyword>
<keyword evidence="1" id="KW-0812">Transmembrane</keyword>
<dbReference type="EMBL" id="FNDQ01000008">
    <property type="protein sequence ID" value="SDH60191.1"/>
    <property type="molecule type" value="Genomic_DNA"/>
</dbReference>
<sequence length="52" mass="5864">MTLHNLPLYNFGNGTFMIIIFALVCVALVIALFLMMGNSKKVNDEDEKTEEN</sequence>
<evidence type="ECO:0000313" key="3">
    <source>
        <dbReference type="Proteomes" id="UP000243588"/>
    </source>
</evidence>
<accession>A0A1G8DRM7</accession>
<organism evidence="2 3">
    <name type="scientific">Myroides phaeus</name>
    <dbReference type="NCBI Taxonomy" id="702745"/>
    <lineage>
        <taxon>Bacteria</taxon>
        <taxon>Pseudomonadati</taxon>
        <taxon>Bacteroidota</taxon>
        <taxon>Flavobacteriia</taxon>
        <taxon>Flavobacteriales</taxon>
        <taxon>Flavobacteriaceae</taxon>
        <taxon>Myroides</taxon>
    </lineage>
</organism>
<feature type="transmembrane region" description="Helical" evidence="1">
    <location>
        <begin position="15"/>
        <end position="35"/>
    </location>
</feature>
<protein>
    <submittedName>
        <fullName evidence="2">Uncharacterized protein</fullName>
    </submittedName>
</protein>
<keyword evidence="1" id="KW-1133">Transmembrane helix</keyword>
<name>A0A1G8DRM7_9FLAO</name>
<dbReference type="AlphaFoldDB" id="A0A1G8DRM7"/>
<keyword evidence="1" id="KW-0472">Membrane</keyword>
<dbReference type="RefSeq" id="WP_176770733.1">
    <property type="nucleotide sequence ID" value="NZ_FNDQ01000008.1"/>
</dbReference>
<evidence type="ECO:0000313" key="2">
    <source>
        <dbReference type="EMBL" id="SDH60191.1"/>
    </source>
</evidence>
<evidence type="ECO:0000256" key="1">
    <source>
        <dbReference type="SAM" id="Phobius"/>
    </source>
</evidence>
<reference evidence="3" key="1">
    <citation type="submission" date="2016-10" db="EMBL/GenBank/DDBJ databases">
        <authorList>
            <person name="Varghese N."/>
            <person name="Submissions S."/>
        </authorList>
    </citation>
    <scope>NUCLEOTIDE SEQUENCE [LARGE SCALE GENOMIC DNA]</scope>
    <source>
        <strain evidence="3">DSM 23313</strain>
    </source>
</reference>
<gene>
    <name evidence="2" type="ORF">SAMN05421818_10820</name>
</gene>
<dbReference type="Proteomes" id="UP000243588">
    <property type="component" value="Unassembled WGS sequence"/>
</dbReference>